<proteinExistence type="predicted"/>
<organism evidence="1">
    <name type="scientific">Anguilla anguilla</name>
    <name type="common">European freshwater eel</name>
    <name type="synonym">Muraena anguilla</name>
    <dbReference type="NCBI Taxonomy" id="7936"/>
    <lineage>
        <taxon>Eukaryota</taxon>
        <taxon>Metazoa</taxon>
        <taxon>Chordata</taxon>
        <taxon>Craniata</taxon>
        <taxon>Vertebrata</taxon>
        <taxon>Euteleostomi</taxon>
        <taxon>Actinopterygii</taxon>
        <taxon>Neopterygii</taxon>
        <taxon>Teleostei</taxon>
        <taxon>Anguilliformes</taxon>
        <taxon>Anguillidae</taxon>
        <taxon>Anguilla</taxon>
    </lineage>
</organism>
<dbReference type="EMBL" id="GBXM01096587">
    <property type="protein sequence ID" value="JAH11990.1"/>
    <property type="molecule type" value="Transcribed_RNA"/>
</dbReference>
<reference evidence="1" key="1">
    <citation type="submission" date="2014-11" db="EMBL/GenBank/DDBJ databases">
        <authorList>
            <person name="Amaro Gonzalez C."/>
        </authorList>
    </citation>
    <scope>NUCLEOTIDE SEQUENCE</scope>
</reference>
<protein>
    <submittedName>
        <fullName evidence="1">Uncharacterized protein</fullName>
    </submittedName>
</protein>
<reference evidence="1" key="2">
    <citation type="journal article" date="2015" name="Fish Shellfish Immunol.">
        <title>Early steps in the European eel (Anguilla anguilla)-Vibrio vulnificus interaction in the gills: Role of the RtxA13 toxin.</title>
        <authorList>
            <person name="Callol A."/>
            <person name="Pajuelo D."/>
            <person name="Ebbesson L."/>
            <person name="Teles M."/>
            <person name="MacKenzie S."/>
            <person name="Amaro C."/>
        </authorList>
    </citation>
    <scope>NUCLEOTIDE SEQUENCE</scope>
</reference>
<evidence type="ECO:0000313" key="1">
    <source>
        <dbReference type="EMBL" id="JAH11990.1"/>
    </source>
</evidence>
<name>A0A0E9Q6M6_ANGAN</name>
<accession>A0A0E9Q6M6</accession>
<sequence length="39" mass="4475">MFRENNDKTRTLNEVECTSGSMFHPQDEEVQYSGPVGKI</sequence>
<dbReference type="AlphaFoldDB" id="A0A0E9Q6M6"/>